<dbReference type="RefSeq" id="WP_108685916.1">
    <property type="nucleotide sequence ID" value="NZ_QCYK01000001.1"/>
</dbReference>
<organism evidence="3 4">
    <name type="scientific">Chitinophaga parva</name>
    <dbReference type="NCBI Taxonomy" id="2169414"/>
    <lineage>
        <taxon>Bacteria</taxon>
        <taxon>Pseudomonadati</taxon>
        <taxon>Bacteroidota</taxon>
        <taxon>Chitinophagia</taxon>
        <taxon>Chitinophagales</taxon>
        <taxon>Chitinophagaceae</taxon>
        <taxon>Chitinophaga</taxon>
    </lineage>
</organism>
<protein>
    <submittedName>
        <fullName evidence="3">N-acylglucosamine 2-epimerase</fullName>
    </submittedName>
</protein>
<dbReference type="Proteomes" id="UP000244450">
    <property type="component" value="Unassembled WGS sequence"/>
</dbReference>
<dbReference type="InterPro" id="IPR010819">
    <property type="entry name" value="AGE/CE"/>
</dbReference>
<keyword evidence="4" id="KW-1185">Reference proteome</keyword>
<dbReference type="InterPro" id="IPR008928">
    <property type="entry name" value="6-hairpin_glycosidase_sf"/>
</dbReference>
<sequence>MGKTESGSNRLYENQLLTFSDYANLYQKELLDNVLPFWLRFSKDEKHGGYYTALSREGCVYDSDKFMWLQGREVWCFSYMYNHVEQKPEWLELARHGAAFMLANGRDAAGNWYFSLTAEGKPLVQPYNIFSDCFAAMGFASLDKADPGKGYGQVAIDTFKNILERKDNWKGVYNKNYPGTRSLKSFSLPMILCNLSLEMEHLLGKEKVNELVPEVIHEVMDRFYRPELGIILENIQENGELSDTFEGRLVNPGHGIEAMWFIMDLGKRFNNQALIEKAVEITLAILEYGWDTEYGGIFYFLDRKGYPPLQLEWDQKLWWVHVEALVALSKGFAFTRDPRCMQWFEKVHNYTWKHFRDPAYGEWFGYLNRRGEVLLNLKGGKWKGAFHVPRALYQVWSTFSALDKAST</sequence>
<keyword evidence="2" id="KW-0413">Isomerase</keyword>
<dbReference type="EMBL" id="QCYK01000001">
    <property type="protein sequence ID" value="PUZ29277.1"/>
    <property type="molecule type" value="Genomic_DNA"/>
</dbReference>
<evidence type="ECO:0000313" key="3">
    <source>
        <dbReference type="EMBL" id="PUZ29277.1"/>
    </source>
</evidence>
<dbReference type="AlphaFoldDB" id="A0A2T7BNL7"/>
<evidence type="ECO:0000313" key="4">
    <source>
        <dbReference type="Proteomes" id="UP000244450"/>
    </source>
</evidence>
<dbReference type="OrthoDB" id="618431at2"/>
<dbReference type="GO" id="GO:0005975">
    <property type="term" value="P:carbohydrate metabolic process"/>
    <property type="evidence" value="ECO:0007669"/>
    <property type="project" value="InterPro"/>
</dbReference>
<comment type="caution">
    <text evidence="3">The sequence shown here is derived from an EMBL/GenBank/DDBJ whole genome shotgun (WGS) entry which is preliminary data.</text>
</comment>
<dbReference type="Pfam" id="PF07221">
    <property type="entry name" value="GlcNAc_2-epim"/>
    <property type="match status" value="1"/>
</dbReference>
<dbReference type="InterPro" id="IPR034116">
    <property type="entry name" value="AGE_dom"/>
</dbReference>
<dbReference type="FunFam" id="1.50.10.10:FF:000021">
    <property type="entry name" value="N-acylglucosamine 2-epimerase"/>
    <property type="match status" value="1"/>
</dbReference>
<dbReference type="GO" id="GO:0016853">
    <property type="term" value="F:isomerase activity"/>
    <property type="evidence" value="ECO:0007669"/>
    <property type="project" value="UniProtKB-KW"/>
</dbReference>
<gene>
    <name evidence="3" type="ORF">DCC81_07400</name>
</gene>
<dbReference type="PANTHER" id="PTHR15108">
    <property type="entry name" value="N-ACYLGLUCOSAMINE-2-EPIMERASE"/>
    <property type="match status" value="1"/>
</dbReference>
<reference evidence="3 4" key="1">
    <citation type="submission" date="2018-04" db="EMBL/GenBank/DDBJ databases">
        <title>Chitinophaga fuyangensis sp. nov., isolated from soil in a chemical factory.</title>
        <authorList>
            <person name="Chen K."/>
        </authorList>
    </citation>
    <scope>NUCLEOTIDE SEQUENCE [LARGE SCALE GENOMIC DNA]</scope>
    <source>
        <strain evidence="3 4">LY-1</strain>
    </source>
</reference>
<dbReference type="Gene3D" id="1.50.10.10">
    <property type="match status" value="1"/>
</dbReference>
<evidence type="ECO:0000256" key="2">
    <source>
        <dbReference type="ARBA" id="ARBA00023235"/>
    </source>
</evidence>
<dbReference type="CDD" id="cd00249">
    <property type="entry name" value="AGE"/>
    <property type="match status" value="1"/>
</dbReference>
<accession>A0A2T7BNL7</accession>
<comment type="similarity">
    <text evidence="1">Belongs to the N-acylglucosamine 2-epimerase family.</text>
</comment>
<name>A0A2T7BNL7_9BACT</name>
<dbReference type="SUPFAM" id="SSF48208">
    <property type="entry name" value="Six-hairpin glycosidases"/>
    <property type="match status" value="1"/>
</dbReference>
<dbReference type="InterPro" id="IPR012341">
    <property type="entry name" value="6hp_glycosidase-like_sf"/>
</dbReference>
<evidence type="ECO:0000256" key="1">
    <source>
        <dbReference type="ARBA" id="ARBA00008558"/>
    </source>
</evidence>
<proteinExistence type="inferred from homology"/>